<proteinExistence type="predicted"/>
<keyword evidence="1" id="KW-0728">SH3 domain</keyword>
<dbReference type="InterPro" id="IPR036028">
    <property type="entry name" value="SH3-like_dom_sf"/>
</dbReference>
<dbReference type="RefSeq" id="WP_196475831.1">
    <property type="nucleotide sequence ID" value="NZ_JACFYX020000009.1"/>
</dbReference>
<evidence type="ECO:0000256" key="1">
    <source>
        <dbReference type="ARBA" id="ARBA00022443"/>
    </source>
</evidence>
<evidence type="ECO:0000313" key="3">
    <source>
        <dbReference type="EMBL" id="MBG0836616.1"/>
    </source>
</evidence>
<dbReference type="SMART" id="SM00326">
    <property type="entry name" value="SH3"/>
    <property type="match status" value="2"/>
</dbReference>
<dbReference type="EMBL" id="JACFYX010000015">
    <property type="protein sequence ID" value="MBG0836616.1"/>
    <property type="molecule type" value="Genomic_DNA"/>
</dbReference>
<accession>A0A931CZ35</accession>
<evidence type="ECO:0000313" key="4">
    <source>
        <dbReference type="Proteomes" id="UP000596932"/>
    </source>
</evidence>
<protein>
    <recommendedName>
        <fullName evidence="2">SH3 domain-containing protein</fullName>
    </recommendedName>
</protein>
<name>A0A931CZ35_9PSED</name>
<gene>
    <name evidence="3" type="ORF">H3221_16000</name>
</gene>
<dbReference type="InterPro" id="IPR001452">
    <property type="entry name" value="SH3_domain"/>
</dbReference>
<dbReference type="AlphaFoldDB" id="A0A931CZ35"/>
<feature type="domain" description="SH3" evidence="2">
    <location>
        <begin position="64"/>
        <end position="121"/>
    </location>
</feature>
<reference evidence="3" key="1">
    <citation type="submission" date="2020-07" db="EMBL/GenBank/DDBJ databases">
        <title>Pseudomonas chaetoceroseae sp. nov., a new member of the Pseudomonas oleovorans group isolated from a culture of Chaetoceros calcitrans.</title>
        <authorList>
            <person name="Girard L."/>
            <person name="Lood C."/>
            <person name="De Mot R."/>
            <person name="Baudart J."/>
        </authorList>
    </citation>
    <scope>NUCLEOTIDE SEQUENCE</scope>
    <source>
        <strain evidence="3">536</strain>
    </source>
</reference>
<dbReference type="Proteomes" id="UP000596932">
    <property type="component" value="Unassembled WGS sequence"/>
</dbReference>
<keyword evidence="4" id="KW-1185">Reference proteome</keyword>
<organism evidence="3 4">
    <name type="scientific">Pseudomonas chaetocerotis</name>
    <dbReference type="NCBI Taxonomy" id="2758695"/>
    <lineage>
        <taxon>Bacteria</taxon>
        <taxon>Pseudomonadati</taxon>
        <taxon>Pseudomonadota</taxon>
        <taxon>Gammaproteobacteria</taxon>
        <taxon>Pseudomonadales</taxon>
        <taxon>Pseudomonadaceae</taxon>
        <taxon>Pseudomonas</taxon>
    </lineage>
</organism>
<comment type="caution">
    <text evidence="3">The sequence shown here is derived from an EMBL/GenBank/DDBJ whole genome shotgun (WGS) entry which is preliminary data.</text>
</comment>
<dbReference type="PROSITE" id="PS50002">
    <property type="entry name" value="SH3"/>
    <property type="match status" value="1"/>
</dbReference>
<evidence type="ECO:0000259" key="2">
    <source>
        <dbReference type="PROSITE" id="PS50002"/>
    </source>
</evidence>
<dbReference type="SUPFAM" id="SSF50044">
    <property type="entry name" value="SH3-domain"/>
    <property type="match status" value="2"/>
</dbReference>
<sequence length="271" mass="29984">MDLRTFIVTTAHISEFPNPITFTEGAPLTVGEAYQGDEGWDNWFLCTTPGQEAGWVPGQVIERLDDLHARARAAYTARELDVRVGERLSASRSLNGWFWCTREDGVESGWVPQANLTEYTPNCVVQEEVSGCGIAAAANILGTTYAAMKAIANAMGIDAEDESLWSDSQYVRRLLATGGATAAPGEAPFVSWERLPDLALLAIKHHQENDRDFWHWVVFERSLGHMHVLDSASYLPSNVRTDFGAMQPKWYIEVNRPGAQRPVQDASASSR</sequence>